<dbReference type="InterPro" id="IPR018936">
    <property type="entry name" value="PI3/4_kinase_CS"/>
</dbReference>
<comment type="caution">
    <text evidence="25">The sequence shown here is derived from an EMBL/GenBank/DDBJ whole genome shotgun (WGS) entry which is preliminary data.</text>
</comment>
<keyword evidence="11 20" id="KW-0227">DNA damage</keyword>
<comment type="subunit">
    <text evidence="4">Associates with DNA double-strand breaks.</text>
</comment>
<evidence type="ECO:0000256" key="10">
    <source>
        <dbReference type="ARBA" id="ARBA00022741"/>
    </source>
</evidence>
<dbReference type="InterPro" id="IPR011009">
    <property type="entry name" value="Kinase-like_dom_sf"/>
</dbReference>
<feature type="region of interest" description="Disordered" evidence="21">
    <location>
        <begin position="2891"/>
        <end position="2921"/>
    </location>
</feature>
<dbReference type="VEuPathDB" id="FungiDB:MPH_06273"/>
<dbReference type="InterPro" id="IPR000403">
    <property type="entry name" value="PI3/4_kinase_cat_dom"/>
</dbReference>
<dbReference type="InterPro" id="IPR003152">
    <property type="entry name" value="FATC_dom"/>
</dbReference>
<comment type="subcellular location">
    <subcellularLocation>
        <location evidence="2 20">Chromosome</location>
        <location evidence="2 20">Telomere</location>
    </subcellularLocation>
    <subcellularLocation>
        <location evidence="1 20">Nucleus</location>
    </subcellularLocation>
</comment>
<evidence type="ECO:0000313" key="25">
    <source>
        <dbReference type="EMBL" id="EKG16497.1"/>
    </source>
</evidence>
<dbReference type="STRING" id="1126212.K2RUW1"/>
<feature type="compositionally biased region" description="Gly residues" evidence="21">
    <location>
        <begin position="2898"/>
        <end position="2907"/>
    </location>
</feature>
<keyword evidence="7 20" id="KW-0158">Chromosome</keyword>
<dbReference type="OrthoDB" id="381190at2759"/>
<keyword evidence="12 20" id="KW-0418">Kinase</keyword>
<dbReference type="eggNOG" id="KOG0892">
    <property type="taxonomic scope" value="Eukaryota"/>
</dbReference>
<keyword evidence="15 20" id="KW-0779">Telomere</keyword>
<feature type="domain" description="FAT" evidence="23">
    <location>
        <begin position="1898"/>
        <end position="2500"/>
    </location>
</feature>
<dbReference type="GO" id="GO:0005634">
    <property type="term" value="C:nucleus"/>
    <property type="evidence" value="ECO:0007669"/>
    <property type="project" value="UniProtKB-SubCell"/>
</dbReference>
<dbReference type="InterPro" id="IPR021668">
    <property type="entry name" value="TAN"/>
</dbReference>
<dbReference type="EMBL" id="AHHD01000267">
    <property type="protein sequence ID" value="EKG16497.1"/>
    <property type="molecule type" value="Genomic_DNA"/>
</dbReference>
<evidence type="ECO:0000256" key="2">
    <source>
        <dbReference type="ARBA" id="ARBA00004574"/>
    </source>
</evidence>
<evidence type="ECO:0000256" key="15">
    <source>
        <dbReference type="ARBA" id="ARBA00022895"/>
    </source>
</evidence>
<evidence type="ECO:0000313" key="26">
    <source>
        <dbReference type="Proteomes" id="UP000007129"/>
    </source>
</evidence>
<dbReference type="InterPro" id="IPR014009">
    <property type="entry name" value="PIK_FAT"/>
</dbReference>
<dbReference type="PROSITE" id="PS50290">
    <property type="entry name" value="PI3_4_KINASE_3"/>
    <property type="match status" value="1"/>
</dbReference>
<comment type="similarity">
    <text evidence="3 20">Belongs to the PI3/PI4-kinase family. ATM subfamily.</text>
</comment>
<dbReference type="SMART" id="SM01342">
    <property type="entry name" value="TAN"/>
    <property type="match status" value="1"/>
</dbReference>
<evidence type="ECO:0000256" key="13">
    <source>
        <dbReference type="ARBA" id="ARBA00022840"/>
    </source>
</evidence>
<dbReference type="GO" id="GO:0004674">
    <property type="term" value="F:protein serine/threonine kinase activity"/>
    <property type="evidence" value="ECO:0007669"/>
    <property type="project" value="UniProtKB-KW"/>
</dbReference>
<dbReference type="Pfam" id="PF02260">
    <property type="entry name" value="FATC"/>
    <property type="match status" value="1"/>
</dbReference>
<dbReference type="InterPro" id="IPR016024">
    <property type="entry name" value="ARM-type_fold"/>
</dbReference>
<evidence type="ECO:0000256" key="21">
    <source>
        <dbReference type="SAM" id="MobiDB-lite"/>
    </source>
</evidence>
<evidence type="ECO:0000256" key="7">
    <source>
        <dbReference type="ARBA" id="ARBA00022454"/>
    </source>
</evidence>
<evidence type="ECO:0000256" key="8">
    <source>
        <dbReference type="ARBA" id="ARBA00022527"/>
    </source>
</evidence>
<dbReference type="GO" id="GO:0106310">
    <property type="term" value="F:protein serine kinase activity"/>
    <property type="evidence" value="ECO:0007669"/>
    <property type="project" value="RHEA"/>
</dbReference>
<keyword evidence="16 20" id="KW-0539">Nucleus</keyword>
<accession>K2RUW1</accession>
<dbReference type="GO" id="GO:0000781">
    <property type="term" value="C:chromosome, telomeric region"/>
    <property type="evidence" value="ECO:0007669"/>
    <property type="project" value="UniProtKB-SubCell"/>
</dbReference>
<evidence type="ECO:0000256" key="6">
    <source>
        <dbReference type="ARBA" id="ARBA00014619"/>
    </source>
</evidence>
<feature type="region of interest" description="Disordered" evidence="21">
    <location>
        <begin position="200"/>
        <end position="240"/>
    </location>
</feature>
<keyword evidence="14 20" id="KW-0156">Chromatin regulator</keyword>
<dbReference type="GO" id="GO:0006281">
    <property type="term" value="P:DNA repair"/>
    <property type="evidence" value="ECO:0007669"/>
    <property type="project" value="InterPro"/>
</dbReference>
<feature type="domain" description="PI3K/PI4K catalytic" evidence="22">
    <location>
        <begin position="2604"/>
        <end position="2915"/>
    </location>
</feature>
<evidence type="ECO:0000256" key="9">
    <source>
        <dbReference type="ARBA" id="ARBA00022679"/>
    </source>
</evidence>
<evidence type="ECO:0000256" key="5">
    <source>
        <dbReference type="ARBA" id="ARBA00012513"/>
    </source>
</evidence>
<organism evidence="25 26">
    <name type="scientific">Macrophomina phaseolina (strain MS6)</name>
    <name type="common">Charcoal rot fungus</name>
    <dbReference type="NCBI Taxonomy" id="1126212"/>
    <lineage>
        <taxon>Eukaryota</taxon>
        <taxon>Fungi</taxon>
        <taxon>Dikarya</taxon>
        <taxon>Ascomycota</taxon>
        <taxon>Pezizomycotina</taxon>
        <taxon>Dothideomycetes</taxon>
        <taxon>Dothideomycetes incertae sedis</taxon>
        <taxon>Botryosphaeriales</taxon>
        <taxon>Botryosphaeriaceae</taxon>
        <taxon>Macrophomina</taxon>
    </lineage>
</organism>
<feature type="domain" description="FATC" evidence="24">
    <location>
        <begin position="2957"/>
        <end position="2989"/>
    </location>
</feature>
<dbReference type="HOGENOM" id="CLU_000178_8_2_1"/>
<dbReference type="PANTHER" id="PTHR37079">
    <property type="entry name" value="SERINE/THREONINE-PROTEIN KINASE ATM"/>
    <property type="match status" value="1"/>
</dbReference>
<dbReference type="GO" id="GO:0005524">
    <property type="term" value="F:ATP binding"/>
    <property type="evidence" value="ECO:0007669"/>
    <property type="project" value="UniProtKB-KW"/>
</dbReference>
<keyword evidence="13 20" id="KW-0067">ATP-binding</keyword>
<dbReference type="Pfam" id="PF00454">
    <property type="entry name" value="PI3_PI4_kinase"/>
    <property type="match status" value="1"/>
</dbReference>
<dbReference type="PROSITE" id="PS51189">
    <property type="entry name" value="FAT"/>
    <property type="match status" value="1"/>
</dbReference>
<dbReference type="InterPro" id="IPR044107">
    <property type="entry name" value="PIKKc_ATM"/>
</dbReference>
<dbReference type="EC" id="2.7.11.1" evidence="5 20"/>
<dbReference type="FunFam" id="3.30.1010.10:FF:000019">
    <property type="entry name" value="Serine/threonine-protein kinase Tel1"/>
    <property type="match status" value="1"/>
</dbReference>
<comment type="catalytic activity">
    <reaction evidence="19">
        <text>L-seryl-[protein] + ATP = O-phospho-L-seryl-[protein] + ADP + H(+)</text>
        <dbReference type="Rhea" id="RHEA:17989"/>
        <dbReference type="Rhea" id="RHEA-COMP:9863"/>
        <dbReference type="Rhea" id="RHEA-COMP:11604"/>
        <dbReference type="ChEBI" id="CHEBI:15378"/>
        <dbReference type="ChEBI" id="CHEBI:29999"/>
        <dbReference type="ChEBI" id="CHEBI:30616"/>
        <dbReference type="ChEBI" id="CHEBI:83421"/>
        <dbReference type="ChEBI" id="CHEBI:456216"/>
        <dbReference type="EC" id="2.7.11.1"/>
    </reaction>
</comment>
<dbReference type="SMART" id="SM01343">
    <property type="entry name" value="FATC"/>
    <property type="match status" value="1"/>
</dbReference>
<evidence type="ECO:0000256" key="18">
    <source>
        <dbReference type="ARBA" id="ARBA00047899"/>
    </source>
</evidence>
<evidence type="ECO:0000256" key="1">
    <source>
        <dbReference type="ARBA" id="ARBA00004123"/>
    </source>
</evidence>
<dbReference type="InterPro" id="IPR036940">
    <property type="entry name" value="PI3/4_kinase_cat_sf"/>
</dbReference>
<dbReference type="InterPro" id="IPR038980">
    <property type="entry name" value="ATM_plant"/>
</dbReference>
<evidence type="ECO:0000256" key="16">
    <source>
        <dbReference type="ARBA" id="ARBA00023242"/>
    </source>
</evidence>
<dbReference type="GO" id="GO:0035556">
    <property type="term" value="P:intracellular signal transduction"/>
    <property type="evidence" value="ECO:0007669"/>
    <property type="project" value="UniProtKB-ARBA"/>
</dbReference>
<evidence type="ECO:0000256" key="3">
    <source>
        <dbReference type="ARBA" id="ARBA00010769"/>
    </source>
</evidence>
<dbReference type="PROSITE" id="PS00916">
    <property type="entry name" value="PI3_4_KINASE_2"/>
    <property type="match status" value="1"/>
</dbReference>
<evidence type="ECO:0000256" key="17">
    <source>
        <dbReference type="ARBA" id="ARBA00025079"/>
    </source>
</evidence>
<evidence type="ECO:0000256" key="20">
    <source>
        <dbReference type="RuleBase" id="RU365027"/>
    </source>
</evidence>
<reference evidence="25 26" key="1">
    <citation type="journal article" date="2012" name="BMC Genomics">
        <title>Tools to kill: Genome of one of the most destructive plant pathogenic fungi Macrophomina phaseolina.</title>
        <authorList>
            <person name="Islam M.S."/>
            <person name="Haque M.S."/>
            <person name="Islam M.M."/>
            <person name="Emdad E.M."/>
            <person name="Halim A."/>
            <person name="Hossen Q.M.M."/>
            <person name="Hossain M.Z."/>
            <person name="Ahmed B."/>
            <person name="Rahim S."/>
            <person name="Rahman M.S."/>
            <person name="Alam M.M."/>
            <person name="Hou S."/>
            <person name="Wan X."/>
            <person name="Saito J.A."/>
            <person name="Alam M."/>
        </authorList>
    </citation>
    <scope>NUCLEOTIDE SEQUENCE [LARGE SCALE GENOMIC DNA]</scope>
    <source>
        <strain evidence="25 26">MS6</strain>
    </source>
</reference>
<evidence type="ECO:0000259" key="24">
    <source>
        <dbReference type="PROSITE" id="PS51190"/>
    </source>
</evidence>
<dbReference type="InParanoid" id="K2RUW1"/>
<evidence type="ECO:0000259" key="23">
    <source>
        <dbReference type="PROSITE" id="PS51189"/>
    </source>
</evidence>
<name>K2RUW1_MACPH</name>
<proteinExistence type="inferred from homology"/>
<evidence type="ECO:0000256" key="14">
    <source>
        <dbReference type="ARBA" id="ARBA00022853"/>
    </source>
</evidence>
<dbReference type="Gene3D" id="1.10.1070.11">
    <property type="entry name" value="Phosphatidylinositol 3-/4-kinase, catalytic domain"/>
    <property type="match status" value="1"/>
</dbReference>
<keyword evidence="9 20" id="KW-0808">Transferase</keyword>
<evidence type="ECO:0000256" key="4">
    <source>
        <dbReference type="ARBA" id="ARBA00011370"/>
    </source>
</evidence>
<keyword evidence="8 20" id="KW-0723">Serine/threonine-protein kinase</keyword>
<comment type="function">
    <text evidence="17 20">Serine/threonine protein kinase which activates checkpoint signaling upon genotoxic stresses such as ionizing radiation (IR), ultraviolet light (UV), or DNA replication stalling, thereby acting as a DNA damage sensor. Recognizes the substrate consensus sequence [ST]-Q. Phosphorylates histone H2A to form H2AS128ph (gamma-H2A) at sites of DNA damage, involved in the regulation of DNA damage response mechanism. Required for the control of telomere length and genome stability.</text>
</comment>
<dbReference type="PANTHER" id="PTHR37079:SF4">
    <property type="entry name" value="SERINE_THREONINE-PROTEIN KINASE ATM"/>
    <property type="match status" value="1"/>
</dbReference>
<sequence length="2989" mass="336810">MADTINLKDALGTVPLRKLSGALLTVTTDALISATNIKERDQCLEDIKHVLTYNRNKPSLTDLKPAAFAEIFSRLGDAITTLQSTWWNAPIPKTRKPKNGSGTRAKTASHLTACSTAMRMAVEAGARTIRFRTVKSLLDHILETLPNPDGQYCEPIAADYVRCLRILLEFPPHVEHLTRREWNIIVEFCLDGVAALATPSQPANGHSSNETPRMQTPDPSAESTARSFARDSGSSQRHNTGSHLLVDNLVGCLRFLASATNAPLMDQASALISTLTDFLCAPRSAAVARVDALVTVNVVLSRTYLDSTSCAQGAIRNLIPVMRTFWSTKLASLRDEMLITLIFSRAHIRCMLHEKDADNEDLRIGLENLIEAMHTEYVKRIERDQLQIEDLRLRCSKEYPYEDTPFSLPVFRLKPGNFRSEHSWVLLYFVTDLACALESSCPTVWDSFEPGNTEAPSKKRRRSDYLQDHLRQLSSPQPSTRLSSLHVIAFMVQQVRLTAEEVRFVLEKLISKLSDGNSAISNWAMLGTASCAVQSVASSPELKSLWTTAWQLSSRNVTTGSTCRTASHVMDIILRLGLVDYRDIGEIADVMVSSTELHGPAVLSDSSCSLWLTIFDARSSESPHSSHVTTDRMLRWLFSRWTPSNFHDRAHINQNSRHYDAWDIVRMLLISTDRSPPPHFGRPFSNLGPLAIATLRANQCPQLVEYLLLPSSETDFLRVPRSIVGSTSAMQRNQSSPADHLIWNYCSTEVEKTLKRFEEFALERAQSFSSDMIRTISILCIVCSQLPKSPRNDPSERTKGIDRLTSALSKELAKFIGRQDCDQFHVDAVMEAVAPCLPKVSTLGSVGSDLFDELGISSLVCFIAVALEDRHKSKGPMDLMDVDEEFDSQKSSGIAKGDVIDIPRDELTAQLDLNSMRLTFTATLQLLSCAAKRVNNGLDDSCGSDAFNARIPEDFRNYIDSLSASEFLMCNRLLSDILASSLQLSAEDGELFLHSAAGKLEDYEYERSEVAIGLCVDLMSGTIMTWTEKKSSGQSLGTEIYEWLITKLLKAGSASAVVQIKVANLFQRLLQFRPEYAADLKLPSVRTSLFSLLKDGNVLLQFRIIDSLSEVFGFFVLSQHESIFEDVHENLPSNQDSPEEMALRLLGFARLGAAWHTLLRRCVYHIFETAGLITESAGHAARCIQMIAKSLRLESPRLVFKLFASQLLYTWMGGEQKIKDIPYSIFGYESLAILMKDLQEELYGQIAMRNDHDELPVLLDALNVSQKDLAQRNFSKAAAYAIAWDQCRNRGSTFQNNEKALRELFGDHYYKALLGQQFPSVLAVLISTMEEVDLAIKSIEKHPEFQNVRERLIEMREMSSSEVTLPADLQPNFQARYIFDEIKRLCRRTGYDHARFWTPDCFVFVLRYLLDKIHPALGSLHACSIIRKIRFLVALAGPIALQGYPLQMALGSLRPFLTDAQCADDTLGIVRYLLQYGRPQLMDQLSFVAGNSISILIALRVFLSSTQDSTTQETQHTETMRKAQDFDKWFNNYLESYVKELMIATNSRSGRASLELFQSMVRAARDVRTAGNAVKGSPESNLLMALLRDEASEKRLLNGPSQNLAYSLLCREFNVPSSFRQDLLGDASLAAKFATQIWKSSQRSNNSKQYLLWSARVLGRSYSATGEIQENLRKAAREGNGGANLRTKRSKSSRMLIVESLAVVTQGDEPHKAGIVEHTLRDILSEKDHEDSTGREQLEEVKQVLPEVLTHGLTMNGAFRIPLLQPDLNKSIEETAYPQKRPKLASWISELCILLAKSTVHDRVINALPKCLAEIQPLSEELYPYVLHLALERDLDGDGNIRQAISDAYRKWFQQRNEEDVPYLKVLLRSILYIRTQPFPRERNIADRIHWLDIDFLDASNAAVKSGMYRAALLLAEMHVSQPAKTSRRSSVLPLQESIPLQLQLSIYQNLDEPDSFYGAEQEPSLESVLNRLDYESDGFKGLLFHGAKMDSEMRRLKTISPSDSSGIVRDLAMLNLNSLTHAISTNDDFRNTGNNLNYTLEVAQKLEQWDIRAPPASRCEAAAVYRTFQGVSTSTDLNDVRRHIDEGFLDTIETCKGLSVSTKTLQSSLRTFSILNEIDEIMTADNTDELMETWRMVKDRVSWMKEARMEDVRPILSARETLFSILSKTPNLQNIIHTGPRQLREQEADAHISASDIYRKHGALQELLSSATYLADIVPKCREVGYNVENIAKYQVSLVLWDQGEKNTSIRMLQQLENETKSSNDVTVARSVLLTKLGQYTAEARLKKPEEIMKQYMEPAIRELKSNRKGELAGQAYHAFASFCDQQLQSPDLIEDENRMRLLAERREADAVEYDRLAATNKAKNARDYYRQQARKARKWFNMDMQEAQKLGDSRVAFLRQSLENYLLALQACDEYDNDVFRMCSLWLEYSGLPLANNAVSKYIQPVPSGKFVVLMNQLSSRLQDESSDFQQILSALVFRICKDHPYHGMNHIYAGSNNDKLKDETAKSRNAAAKSIGRQLKADKASHDIWDRITKANTVYNDLAMFVDQSMFKMGKDYEMRRYPYSKKLIATIPDLKVPPITMDIPVNYSGDYRNVPKVSGFKPTMGIANGLSQPKTVTAIATNGRLYKQLYKSGNDDLRQDAIMEQVFEHVSLLLRSHTATRLRNLNIRTYKVVPLSHRSGVIEFVQNTMPLMNYLDVAHKTYFPKDMEQNTCRKKIAEIATHNHEERLKVYREVCRNFHPVLRYFFLERFEDPDDWFEKRLAYTRSTAAISILGHVLGLGDRHCHNILLDQQSGEAVHIDLGVAFEAGRVLPVPEVVPFRLTRDLVDAMGYSGVEGVFRRCCEFTLDTLRDERDSIMTILNVLRYDPLYSWSVSPLKAKKMQEAAAQNEAAAAGGDGKGGDGGTTVPDNDLSGVSEEQEQRFLLELPNRRKKDEEVQGEAGRALSVVERKLSKALSSAAAVAELIQQATDERNLAVLYAGWSAWC</sequence>
<dbReference type="Pfam" id="PF11640">
    <property type="entry name" value="TAN"/>
    <property type="match status" value="1"/>
</dbReference>
<gene>
    <name evidence="25" type="ORF">MPH_06273</name>
</gene>
<evidence type="ECO:0000256" key="11">
    <source>
        <dbReference type="ARBA" id="ARBA00022763"/>
    </source>
</evidence>
<evidence type="ECO:0000256" key="19">
    <source>
        <dbReference type="ARBA" id="ARBA00048679"/>
    </source>
</evidence>
<keyword evidence="10 20" id="KW-0547">Nucleotide-binding</keyword>
<dbReference type="GO" id="GO:0006325">
    <property type="term" value="P:chromatin organization"/>
    <property type="evidence" value="ECO:0007669"/>
    <property type="project" value="UniProtKB-KW"/>
</dbReference>
<protein>
    <recommendedName>
        <fullName evidence="6 20">Serine/threonine-protein kinase Tel1</fullName>
        <ecNumber evidence="5 20">2.7.11.1</ecNumber>
    </recommendedName>
</protein>
<dbReference type="SUPFAM" id="SSF48371">
    <property type="entry name" value="ARM repeat"/>
    <property type="match status" value="1"/>
</dbReference>
<evidence type="ECO:0000256" key="12">
    <source>
        <dbReference type="ARBA" id="ARBA00022777"/>
    </source>
</evidence>
<dbReference type="Gene3D" id="3.30.1010.10">
    <property type="entry name" value="Phosphatidylinositol 3-kinase Catalytic Subunit, Chain A, domain 4"/>
    <property type="match status" value="1"/>
</dbReference>
<comment type="catalytic activity">
    <reaction evidence="18 20">
        <text>L-threonyl-[protein] + ATP = O-phospho-L-threonyl-[protein] + ADP + H(+)</text>
        <dbReference type="Rhea" id="RHEA:46608"/>
        <dbReference type="Rhea" id="RHEA-COMP:11060"/>
        <dbReference type="Rhea" id="RHEA-COMP:11605"/>
        <dbReference type="ChEBI" id="CHEBI:15378"/>
        <dbReference type="ChEBI" id="CHEBI:30013"/>
        <dbReference type="ChEBI" id="CHEBI:30616"/>
        <dbReference type="ChEBI" id="CHEBI:61977"/>
        <dbReference type="ChEBI" id="CHEBI:456216"/>
        <dbReference type="EC" id="2.7.11.1"/>
    </reaction>
</comment>
<dbReference type="PROSITE" id="PS51190">
    <property type="entry name" value="FATC"/>
    <property type="match status" value="1"/>
</dbReference>
<dbReference type="SUPFAM" id="SSF56112">
    <property type="entry name" value="Protein kinase-like (PK-like)"/>
    <property type="match status" value="1"/>
</dbReference>
<dbReference type="Proteomes" id="UP000007129">
    <property type="component" value="Unassembled WGS sequence"/>
</dbReference>
<dbReference type="CDD" id="cd05171">
    <property type="entry name" value="PIKKc_ATM"/>
    <property type="match status" value="1"/>
</dbReference>
<evidence type="ECO:0000259" key="22">
    <source>
        <dbReference type="PROSITE" id="PS50290"/>
    </source>
</evidence>
<dbReference type="SMART" id="SM00146">
    <property type="entry name" value="PI3Kc"/>
    <property type="match status" value="1"/>
</dbReference>